<keyword evidence="2" id="KW-1133">Transmembrane helix</keyword>
<evidence type="ECO:0000256" key="2">
    <source>
        <dbReference type="SAM" id="Phobius"/>
    </source>
</evidence>
<proteinExistence type="predicted"/>
<sequence>MQRQWSSAQTTDGAPDAYTSNNSYIPPNQQQGRKYSNYSEDSNIHSNKQLLGSPKEENSHPRLSSSAAAAAVAANAIRAISPRDAAIGNQGANYDHLDSLKRPGLYRHHYDSQYDDYEFDDADDHIYDAPSQGVQMIHENRLLYSRNGNALSPTPISPAEGTFYYAPPQAAASEKTILTINNIYSTEYSPLPIEYPPHLATPTPMQSKNGSTSTQESIAESGLRLGVVLPPPPSYPPPFTAVADMHQGRYYNGPNEHQPPPLLSQQRPLASIQAPSTSSTTTLVAALPAPHQPLPFNNYSDIDSIQPKPLYLQQTFQPDSLPTALRNAVHPGRSSMFPTYNTNPKQPAMENGSQYYDTQAMNEKQGFYSNGAPGGVPPYQSSPPQIANQEGYNPYLPNDNQGGYVQTRNNSQGYDQFNHKPYGIPHHNELDIDEDLSSPKSKKSKYRLSAGCWIIIAVVGTILLLIGILLGVYWPRPLLFSVASTVSIPNFSTQTPSIQGGGTMFNTTFNMTININNPNLFDLNLERIDITSELLVSGSQVNGKAFFKNSPPLNIDQYSTPLGTGSRGYLVTRSKAETTAIVFHQLNIYTQPASSTDPAVYELIDACGLAGSTARPMKATYKAVLNPGWLRQLGYRPQATGTFLFTCSPSLAEAVKTTYNL</sequence>
<dbReference type="Proteomes" id="UP000077115">
    <property type="component" value="Unassembled WGS sequence"/>
</dbReference>
<organism evidence="3 4">
    <name type="scientific">Batrachochytrium dendrobatidis (strain JEL423)</name>
    <dbReference type="NCBI Taxonomy" id="403673"/>
    <lineage>
        <taxon>Eukaryota</taxon>
        <taxon>Fungi</taxon>
        <taxon>Fungi incertae sedis</taxon>
        <taxon>Chytridiomycota</taxon>
        <taxon>Chytridiomycota incertae sedis</taxon>
        <taxon>Chytridiomycetes</taxon>
        <taxon>Rhizophydiales</taxon>
        <taxon>Rhizophydiales incertae sedis</taxon>
        <taxon>Batrachochytrium</taxon>
    </lineage>
</organism>
<dbReference type="OrthoDB" id="2122640at2759"/>
<accession>A0A177WUV1</accession>
<feature type="region of interest" description="Disordered" evidence="1">
    <location>
        <begin position="1"/>
        <end position="64"/>
    </location>
</feature>
<feature type="transmembrane region" description="Helical" evidence="2">
    <location>
        <begin position="450"/>
        <end position="474"/>
    </location>
</feature>
<dbReference type="VEuPathDB" id="FungiDB:BDEG_27162"/>
<keyword evidence="2" id="KW-0812">Transmembrane</keyword>
<reference evidence="3 4" key="1">
    <citation type="submission" date="2006-10" db="EMBL/GenBank/DDBJ databases">
        <title>The Genome Sequence of Batrachochytrium dendrobatidis JEL423.</title>
        <authorList>
            <consortium name="The Broad Institute Genome Sequencing Platform"/>
            <person name="Birren B."/>
            <person name="Lander E."/>
            <person name="Galagan J."/>
            <person name="Cuomo C."/>
            <person name="Devon K."/>
            <person name="Jaffe D."/>
            <person name="Butler J."/>
            <person name="Alvarez P."/>
            <person name="Gnerre S."/>
            <person name="Grabherr M."/>
            <person name="Kleber M."/>
            <person name="Mauceli E."/>
            <person name="Brockman W."/>
            <person name="Young S."/>
            <person name="LaButti K."/>
            <person name="Sykes S."/>
            <person name="DeCaprio D."/>
            <person name="Crawford M."/>
            <person name="Koehrsen M."/>
            <person name="Engels R."/>
            <person name="Montgomery P."/>
            <person name="Pearson M."/>
            <person name="Howarth C."/>
            <person name="Larson L."/>
            <person name="White J."/>
            <person name="O'Leary S."/>
            <person name="Kodira C."/>
            <person name="Zeng Q."/>
            <person name="Yandava C."/>
            <person name="Alvarado L."/>
            <person name="Longcore J."/>
            <person name="James T."/>
        </authorList>
    </citation>
    <scope>NUCLEOTIDE SEQUENCE [LARGE SCALE GENOMIC DNA]</scope>
    <source>
        <strain evidence="3 4">JEL423</strain>
    </source>
</reference>
<feature type="compositionally biased region" description="Polar residues" evidence="1">
    <location>
        <begin position="1"/>
        <end position="50"/>
    </location>
</feature>
<evidence type="ECO:0000313" key="4">
    <source>
        <dbReference type="Proteomes" id="UP000077115"/>
    </source>
</evidence>
<reference evidence="3 4" key="2">
    <citation type="submission" date="2016-05" db="EMBL/GenBank/DDBJ databases">
        <title>Lineage-specific infection strategies underlie the spectrum of fungal disease in amphibians.</title>
        <authorList>
            <person name="Cuomo C.A."/>
            <person name="Farrer R.A."/>
            <person name="James T."/>
            <person name="Longcore J."/>
            <person name="Birren B."/>
        </authorList>
    </citation>
    <scope>NUCLEOTIDE SEQUENCE [LARGE SCALE GENOMIC DNA]</scope>
    <source>
        <strain evidence="3 4">JEL423</strain>
    </source>
</reference>
<evidence type="ECO:0000256" key="1">
    <source>
        <dbReference type="SAM" id="MobiDB-lite"/>
    </source>
</evidence>
<keyword evidence="2" id="KW-0472">Membrane</keyword>
<evidence type="ECO:0000313" key="3">
    <source>
        <dbReference type="EMBL" id="OAJ43849.1"/>
    </source>
</evidence>
<dbReference type="EMBL" id="DS022311">
    <property type="protein sequence ID" value="OAJ43849.1"/>
    <property type="molecule type" value="Genomic_DNA"/>
</dbReference>
<gene>
    <name evidence="3" type="ORF">BDEG_27162</name>
</gene>
<name>A0A177WUV1_BATDL</name>
<dbReference type="AlphaFoldDB" id="A0A177WUV1"/>
<protein>
    <submittedName>
        <fullName evidence="3">Uncharacterized protein</fullName>
    </submittedName>
</protein>